<dbReference type="Pfam" id="PF02348">
    <property type="entry name" value="CTP_transf_3"/>
    <property type="match status" value="1"/>
</dbReference>
<keyword evidence="1" id="KW-0808">Transferase</keyword>
<dbReference type="PANTHER" id="PTHR42866:SF1">
    <property type="entry name" value="SPORE COAT POLYSACCHARIDE BIOSYNTHESIS PROTEIN SPSF"/>
    <property type="match status" value="1"/>
</dbReference>
<evidence type="ECO:0000313" key="1">
    <source>
        <dbReference type="EMBL" id="NHN33885.1"/>
    </source>
</evidence>
<organism evidence="1 2">
    <name type="scientific">Paenibacillus agricola</name>
    <dbReference type="NCBI Taxonomy" id="2716264"/>
    <lineage>
        <taxon>Bacteria</taxon>
        <taxon>Bacillati</taxon>
        <taxon>Bacillota</taxon>
        <taxon>Bacilli</taxon>
        <taxon>Bacillales</taxon>
        <taxon>Paenibacillaceae</taxon>
        <taxon>Paenibacillus</taxon>
    </lineage>
</organism>
<dbReference type="GO" id="GO:0016779">
    <property type="term" value="F:nucleotidyltransferase activity"/>
    <property type="evidence" value="ECO:0007669"/>
    <property type="project" value="UniProtKB-KW"/>
</dbReference>
<name>A0ABX0JJA4_9BACL</name>
<dbReference type="InterPro" id="IPR029044">
    <property type="entry name" value="Nucleotide-diphossugar_trans"/>
</dbReference>
<evidence type="ECO:0000313" key="2">
    <source>
        <dbReference type="Proteomes" id="UP001165962"/>
    </source>
</evidence>
<dbReference type="RefSeq" id="WP_166154271.1">
    <property type="nucleotide sequence ID" value="NZ_JAAOIW010000014.1"/>
</dbReference>
<keyword evidence="1" id="KW-0548">Nucleotidyltransferase</keyword>
<proteinExistence type="predicted"/>
<keyword evidence="2" id="KW-1185">Reference proteome</keyword>
<dbReference type="EMBL" id="JAAOIW010000014">
    <property type="protein sequence ID" value="NHN33885.1"/>
    <property type="molecule type" value="Genomic_DNA"/>
</dbReference>
<reference evidence="1" key="1">
    <citation type="submission" date="2020-03" db="EMBL/GenBank/DDBJ databases">
        <title>Draft sequencing of Paenibacilllus sp. S3N08.</title>
        <authorList>
            <person name="Kim D.-U."/>
        </authorList>
    </citation>
    <scope>NUCLEOTIDE SEQUENCE</scope>
    <source>
        <strain evidence="1">S3N08</strain>
    </source>
</reference>
<protein>
    <submittedName>
        <fullName evidence="1">Acylneuraminate cytidylyltransferase</fullName>
    </submittedName>
</protein>
<dbReference type="Proteomes" id="UP001165962">
    <property type="component" value="Unassembled WGS sequence"/>
</dbReference>
<dbReference type="CDD" id="cd02518">
    <property type="entry name" value="GT2_SpsF"/>
    <property type="match status" value="1"/>
</dbReference>
<gene>
    <name evidence="1" type="ORF">G9U52_29125</name>
</gene>
<dbReference type="SUPFAM" id="SSF53448">
    <property type="entry name" value="Nucleotide-diphospho-sugar transferases"/>
    <property type="match status" value="1"/>
</dbReference>
<dbReference type="PANTHER" id="PTHR42866">
    <property type="entry name" value="3-DEOXY-MANNO-OCTULOSONATE CYTIDYLYLTRANSFERASE"/>
    <property type="match status" value="1"/>
</dbReference>
<sequence>MKTVVIIQARMGSTRLPGKVLRKLCDHTVLGHVLLRTQAIPNIDEVIVATTDLSMDDAIEEEAYKYNSRCIRGSENDVLSRYNLAAIESGANHIIRVTSDCPLIDPDVCSSIISNYLTQAVDYSSNTIERTFPRGLDVEAFTMEALNKANDLAFKEEYREHVTPFIYRNPHLFTISQWVNKTDYSHFRWTLDTIEDWILIEKIYDRLYDPKAFFSWHDVIDEMKRDPDLPLINAQVEQKKV</sequence>
<comment type="caution">
    <text evidence="1">The sequence shown here is derived from an EMBL/GenBank/DDBJ whole genome shotgun (WGS) entry which is preliminary data.</text>
</comment>
<dbReference type="Gene3D" id="3.90.550.10">
    <property type="entry name" value="Spore Coat Polysaccharide Biosynthesis Protein SpsA, Chain A"/>
    <property type="match status" value="1"/>
</dbReference>
<dbReference type="InterPro" id="IPR003329">
    <property type="entry name" value="Cytidylyl_trans"/>
</dbReference>
<accession>A0ABX0JJA4</accession>